<evidence type="ECO:0000313" key="3">
    <source>
        <dbReference type="Proteomes" id="UP000005566"/>
    </source>
</evidence>
<feature type="region of interest" description="Disordered" evidence="1">
    <location>
        <begin position="1"/>
        <end position="25"/>
    </location>
</feature>
<dbReference type="STRING" id="1086011.HJ01_00302"/>
<sequence length="39" mass="4687">MTERSSFSFPLMQKKQKIKPDPDSYRDQNLKIQKLFLSI</sequence>
<organism evidence="2 3">
    <name type="scientific">Flavobacterium frigoris (strain PS1)</name>
    <dbReference type="NCBI Taxonomy" id="1086011"/>
    <lineage>
        <taxon>Bacteria</taxon>
        <taxon>Pseudomonadati</taxon>
        <taxon>Bacteroidota</taxon>
        <taxon>Flavobacteriia</taxon>
        <taxon>Flavobacteriales</taxon>
        <taxon>Flavobacteriaceae</taxon>
        <taxon>Flavobacterium</taxon>
    </lineage>
</organism>
<evidence type="ECO:0000256" key="1">
    <source>
        <dbReference type="SAM" id="MobiDB-lite"/>
    </source>
</evidence>
<dbReference type="EMBL" id="AHKF01000008">
    <property type="protein sequence ID" value="EIA10207.1"/>
    <property type="molecule type" value="Genomic_DNA"/>
</dbReference>
<protein>
    <submittedName>
        <fullName evidence="2">Uncharacterized protein</fullName>
    </submittedName>
</protein>
<keyword evidence="3" id="KW-1185">Reference proteome</keyword>
<dbReference type="Proteomes" id="UP000005566">
    <property type="component" value="Unassembled WGS sequence"/>
</dbReference>
<proteinExistence type="predicted"/>
<dbReference type="AlphaFoldDB" id="H7FMJ5"/>
<reference evidence="2 3" key="1">
    <citation type="journal article" date="2014" name="Acta Crystallogr. D">
        <title>Structure-based characterization and antifreeze properties of a hyperactive ice-binding protein from the Antarctic bacterium Flavobacterium frigoris PS1.</title>
        <authorList>
            <person name="Do H."/>
            <person name="Kim S.J."/>
            <person name="Kim H.J."/>
            <person name="Lee J.H."/>
        </authorList>
    </citation>
    <scope>NUCLEOTIDE SEQUENCE [LARGE SCALE GENOMIC DNA]</scope>
    <source>
        <strain evidence="2 3">PS1</strain>
    </source>
</reference>
<comment type="caution">
    <text evidence="2">The sequence shown here is derived from an EMBL/GenBank/DDBJ whole genome shotgun (WGS) entry which is preliminary data.</text>
</comment>
<name>H7FMJ5_FLAFP</name>
<accession>H7FMJ5</accession>
<evidence type="ECO:0000313" key="2">
    <source>
        <dbReference type="EMBL" id="EIA10207.1"/>
    </source>
</evidence>
<dbReference type="PATRIC" id="fig|1086011.3.peg.294"/>
<gene>
    <name evidence="2" type="ORF">HJ01_00302</name>
</gene>